<proteinExistence type="predicted"/>
<organism evidence="1">
    <name type="scientific">Paenibacillus sp. BIHB 4019</name>
    <dbReference type="NCBI Taxonomy" id="1870819"/>
    <lineage>
        <taxon>Bacteria</taxon>
        <taxon>Bacillati</taxon>
        <taxon>Bacillota</taxon>
        <taxon>Bacilli</taxon>
        <taxon>Bacillales</taxon>
        <taxon>Paenibacillaceae</taxon>
        <taxon>Paenibacillus</taxon>
    </lineage>
</organism>
<evidence type="ECO:0000313" key="1">
    <source>
        <dbReference type="EMBL" id="ANY68279.1"/>
    </source>
</evidence>
<dbReference type="AlphaFoldDB" id="A0A1B2DKP8"/>
<sequence>MWGLQSGKAAQRHTGVPYRKCKTLPQGEKAAAVLWRRGAFQSEKYRERLAKSYPFLYFKKKMAFTSWGGQMHYKNRFREAKPHDHAMATSFKANA</sequence>
<protein>
    <submittedName>
        <fullName evidence="1">Uncharacterized protein</fullName>
    </submittedName>
</protein>
<accession>A0A1B2DKP8</accession>
<reference evidence="1" key="1">
    <citation type="submission" date="2016-08" db="EMBL/GenBank/DDBJ databases">
        <title>Complete Genome Seqeunce of Paenibacillus sp. BIHB 4019 from tea rhizoplane.</title>
        <authorList>
            <person name="Thakur R."/>
            <person name="Swarnkar M.K."/>
            <person name="Gulati A."/>
        </authorList>
    </citation>
    <scope>NUCLEOTIDE SEQUENCE [LARGE SCALE GENOMIC DNA]</scope>
    <source>
        <strain evidence="1">BIHB4019</strain>
    </source>
</reference>
<gene>
    <name evidence="1" type="ORF">BBD42_18705</name>
</gene>
<name>A0A1B2DKP8_9BACL</name>
<dbReference type="EMBL" id="CP016808">
    <property type="protein sequence ID" value="ANY68279.1"/>
    <property type="molecule type" value="Genomic_DNA"/>
</dbReference>